<protein>
    <submittedName>
        <fullName evidence="4">NADH dehydrogenase subunit 6</fullName>
    </submittedName>
</protein>
<keyword evidence="4" id="KW-0496">Mitochondrion</keyword>
<evidence type="ECO:0000313" key="3">
    <source>
        <dbReference type="EMBL" id="AGS17927.1"/>
    </source>
</evidence>
<dbReference type="AlphaFoldDB" id="A0A023I1C9"/>
<dbReference type="EMBL" id="KF030962">
    <property type="protein sequence ID" value="AGS17927.1"/>
    <property type="molecule type" value="Genomic_DNA"/>
</dbReference>
<accession>A0A023I1C9</accession>
<reference evidence="4" key="1">
    <citation type="journal article" date="2016" name="Mitochondrial DNA">
        <title>Complete male mitochondrial genome of Anodonta anatina (Mollusca: Unionidae).</title>
        <authorList>
            <person name="Soroka M."/>
            <person name="Burzynski A."/>
        </authorList>
    </citation>
    <scope>NUCLEOTIDE SEQUENCE</scope>
    <source>
        <strain evidence="3">247</strain>
        <strain evidence="4">320</strain>
    </source>
</reference>
<sequence>MTLMLLVFMMIFLLMHTMTSSHPLILSLKVLLFAFTLCLTLSLNTTWYAYMIFLVMLGGVLVMFTYISSLASNSIFKSMINLPALLAQVVITSFMAHNFIKFPQKTFNTQKPYYPPENFITFFISGENCTILLLMASTLLLSMLIVSQLLSGSNSAMRTAMYH</sequence>
<feature type="transmembrane region" description="Helical" evidence="1">
    <location>
        <begin position="79"/>
        <end position="100"/>
    </location>
</feature>
<name>A0A023I1C9_ANOAN</name>
<evidence type="ECO:0000313" key="4">
    <source>
        <dbReference type="EMBL" id="AGS17941.1"/>
    </source>
</evidence>
<evidence type="ECO:0000256" key="2">
    <source>
        <dbReference type="SAM" id="SignalP"/>
    </source>
</evidence>
<proteinExistence type="predicted"/>
<keyword evidence="2" id="KW-0732">Signal</keyword>
<keyword evidence="1" id="KW-0472">Membrane</keyword>
<feature type="chain" id="PRO_5014496623" evidence="2">
    <location>
        <begin position="22"/>
        <end position="163"/>
    </location>
</feature>
<evidence type="ECO:0000256" key="1">
    <source>
        <dbReference type="SAM" id="Phobius"/>
    </source>
</evidence>
<feature type="transmembrane region" description="Helical" evidence="1">
    <location>
        <begin position="120"/>
        <end position="146"/>
    </location>
</feature>
<feature type="transmembrane region" description="Helical" evidence="1">
    <location>
        <begin position="47"/>
        <end position="67"/>
    </location>
</feature>
<keyword evidence="1" id="KW-0812">Transmembrane</keyword>
<feature type="signal peptide" evidence="2">
    <location>
        <begin position="1"/>
        <end position="21"/>
    </location>
</feature>
<geneLocation type="mitochondrion" evidence="4"/>
<organism evidence="4">
    <name type="scientific">Anodonta anatina</name>
    <name type="common">Duck mussel</name>
    <dbReference type="NCBI Taxonomy" id="143294"/>
    <lineage>
        <taxon>Eukaryota</taxon>
        <taxon>Metazoa</taxon>
        <taxon>Spiralia</taxon>
        <taxon>Lophotrochozoa</taxon>
        <taxon>Mollusca</taxon>
        <taxon>Bivalvia</taxon>
        <taxon>Autobranchia</taxon>
        <taxon>Heteroconchia</taxon>
        <taxon>Palaeoheterodonta</taxon>
        <taxon>Unionida</taxon>
        <taxon>Unionoidea</taxon>
        <taxon>Unionidae</taxon>
        <taxon>Anodontinae</taxon>
        <taxon>Anodonta</taxon>
    </lineage>
</organism>
<keyword evidence="1" id="KW-1133">Transmembrane helix</keyword>
<dbReference type="EMBL" id="KF030963">
    <property type="protein sequence ID" value="AGS17941.1"/>
    <property type="molecule type" value="Genomic_DNA"/>
</dbReference>
<gene>
    <name evidence="4" type="primary">ND6</name>
</gene>